<organism evidence="1 2">
    <name type="scientific">Pleurodeles waltl</name>
    <name type="common">Iberian ribbed newt</name>
    <dbReference type="NCBI Taxonomy" id="8319"/>
    <lineage>
        <taxon>Eukaryota</taxon>
        <taxon>Metazoa</taxon>
        <taxon>Chordata</taxon>
        <taxon>Craniata</taxon>
        <taxon>Vertebrata</taxon>
        <taxon>Euteleostomi</taxon>
        <taxon>Amphibia</taxon>
        <taxon>Batrachia</taxon>
        <taxon>Caudata</taxon>
        <taxon>Salamandroidea</taxon>
        <taxon>Salamandridae</taxon>
        <taxon>Pleurodelinae</taxon>
        <taxon>Pleurodeles</taxon>
    </lineage>
</organism>
<comment type="caution">
    <text evidence="1">The sequence shown here is derived from an EMBL/GenBank/DDBJ whole genome shotgun (WGS) entry which is preliminary data.</text>
</comment>
<gene>
    <name evidence="1" type="ORF">NDU88_005531</name>
</gene>
<dbReference type="Proteomes" id="UP001066276">
    <property type="component" value="Chromosome 1_1"/>
</dbReference>
<name>A0AAV7X1H3_PLEWA</name>
<evidence type="ECO:0000313" key="1">
    <source>
        <dbReference type="EMBL" id="KAJ1217944.1"/>
    </source>
</evidence>
<dbReference type="EMBL" id="JANPWB010000001">
    <property type="protein sequence ID" value="KAJ1217944.1"/>
    <property type="molecule type" value="Genomic_DNA"/>
</dbReference>
<evidence type="ECO:0000313" key="2">
    <source>
        <dbReference type="Proteomes" id="UP001066276"/>
    </source>
</evidence>
<keyword evidence="2" id="KW-1185">Reference proteome</keyword>
<dbReference type="AlphaFoldDB" id="A0AAV7X1H3"/>
<sequence length="70" mass="7778">MGAFCSRNGLRVATGGTAGAGWLGGLNADSAPDLFQQRRYFTYYEKHYVRAERRVTLSGRTPYCGRTELV</sequence>
<reference evidence="1" key="1">
    <citation type="journal article" date="2022" name="bioRxiv">
        <title>Sequencing and chromosome-scale assembly of the giantPleurodeles waltlgenome.</title>
        <authorList>
            <person name="Brown T."/>
            <person name="Elewa A."/>
            <person name="Iarovenko S."/>
            <person name="Subramanian E."/>
            <person name="Araus A.J."/>
            <person name="Petzold A."/>
            <person name="Susuki M."/>
            <person name="Suzuki K.-i.T."/>
            <person name="Hayashi T."/>
            <person name="Toyoda A."/>
            <person name="Oliveira C."/>
            <person name="Osipova E."/>
            <person name="Leigh N.D."/>
            <person name="Simon A."/>
            <person name="Yun M.H."/>
        </authorList>
    </citation>
    <scope>NUCLEOTIDE SEQUENCE</scope>
    <source>
        <strain evidence="1">20211129_DDA</strain>
        <tissue evidence="1">Liver</tissue>
    </source>
</reference>
<proteinExistence type="predicted"/>
<protein>
    <submittedName>
        <fullName evidence="1">Uncharacterized protein</fullName>
    </submittedName>
</protein>
<accession>A0AAV7X1H3</accession>